<dbReference type="Pfam" id="PF22939">
    <property type="entry name" value="WHD_GPIID"/>
    <property type="match status" value="1"/>
</dbReference>
<feature type="repeat" description="ANK" evidence="4">
    <location>
        <begin position="827"/>
        <end position="859"/>
    </location>
</feature>
<evidence type="ECO:0000256" key="2">
    <source>
        <dbReference type="ARBA" id="ARBA00022737"/>
    </source>
</evidence>
<feature type="repeat" description="ANK" evidence="4">
    <location>
        <begin position="794"/>
        <end position="826"/>
    </location>
</feature>
<comment type="caution">
    <text evidence="7">The sequence shown here is derived from an EMBL/GenBank/DDBJ whole genome shotgun (WGS) entry which is preliminary data.</text>
</comment>
<evidence type="ECO:0000256" key="5">
    <source>
        <dbReference type="SAM" id="Coils"/>
    </source>
</evidence>
<dbReference type="PROSITE" id="PS50088">
    <property type="entry name" value="ANK_REPEAT"/>
    <property type="match status" value="9"/>
</dbReference>
<feature type="domain" description="NACHT" evidence="6">
    <location>
        <begin position="248"/>
        <end position="394"/>
    </location>
</feature>
<dbReference type="InterPro" id="IPR056884">
    <property type="entry name" value="NPHP3-like_N"/>
</dbReference>
<dbReference type="EC" id="2.3.1.225" evidence="1"/>
<dbReference type="Pfam" id="PF24883">
    <property type="entry name" value="NPHP3_N"/>
    <property type="match status" value="1"/>
</dbReference>
<keyword evidence="2" id="KW-0677">Repeat</keyword>
<name>A0AAJ0BQ75_9PEZI</name>
<dbReference type="InterPro" id="IPR007111">
    <property type="entry name" value="NACHT_NTPase"/>
</dbReference>
<dbReference type="Proteomes" id="UP001244011">
    <property type="component" value="Unassembled WGS sequence"/>
</dbReference>
<dbReference type="SMART" id="SM00248">
    <property type="entry name" value="ANK"/>
    <property type="match status" value="12"/>
</dbReference>
<feature type="coiled-coil region" evidence="5">
    <location>
        <begin position="27"/>
        <end position="61"/>
    </location>
</feature>
<dbReference type="EMBL" id="MU839037">
    <property type="protein sequence ID" value="KAK1762458.1"/>
    <property type="molecule type" value="Genomic_DNA"/>
</dbReference>
<dbReference type="InterPro" id="IPR036770">
    <property type="entry name" value="Ankyrin_rpt-contain_sf"/>
</dbReference>
<feature type="repeat" description="ANK" evidence="4">
    <location>
        <begin position="860"/>
        <end position="892"/>
    </location>
</feature>
<dbReference type="GeneID" id="85308541"/>
<feature type="repeat" description="ANK" evidence="4">
    <location>
        <begin position="761"/>
        <end position="793"/>
    </location>
</feature>
<dbReference type="RefSeq" id="XP_060278671.1">
    <property type="nucleotide sequence ID" value="XM_060425354.1"/>
</dbReference>
<organism evidence="7 8">
    <name type="scientific">Phialemonium atrogriseum</name>
    <dbReference type="NCBI Taxonomy" id="1093897"/>
    <lineage>
        <taxon>Eukaryota</taxon>
        <taxon>Fungi</taxon>
        <taxon>Dikarya</taxon>
        <taxon>Ascomycota</taxon>
        <taxon>Pezizomycotina</taxon>
        <taxon>Sordariomycetes</taxon>
        <taxon>Sordariomycetidae</taxon>
        <taxon>Cephalothecales</taxon>
        <taxon>Cephalothecaceae</taxon>
        <taxon>Phialemonium</taxon>
    </lineage>
</organism>
<dbReference type="PRINTS" id="PR01415">
    <property type="entry name" value="ANKYRIN"/>
</dbReference>
<dbReference type="AlphaFoldDB" id="A0AAJ0BQ75"/>
<dbReference type="Pfam" id="PF00023">
    <property type="entry name" value="Ank"/>
    <property type="match status" value="3"/>
</dbReference>
<dbReference type="PANTHER" id="PTHR24161:SF85">
    <property type="entry name" value="PALMITOYLTRANSFERASE HIP14"/>
    <property type="match status" value="1"/>
</dbReference>
<feature type="repeat" description="ANK" evidence="4">
    <location>
        <begin position="961"/>
        <end position="993"/>
    </location>
</feature>
<evidence type="ECO:0000256" key="1">
    <source>
        <dbReference type="ARBA" id="ARBA00012210"/>
    </source>
</evidence>
<protein>
    <recommendedName>
        <fullName evidence="1">protein S-acyltransferase</fullName>
        <ecNumber evidence="1">2.3.1.225</ecNumber>
    </recommendedName>
</protein>
<sequence length="1150" mass="128463">MDPLSITASVISVLELSAKVVKYINSAAGATKERKRLREELRACENILQQLKDEADDSEEGKAWLETIKALESPEGPLGRLRVILRKVEAKLQPREGLGRAFAALRWPFNAQEIKEIFAAIEREKSLLGLALSNNSRKLMQEIKRTSNEYMRLLTKLTQAIERSSQALEDNLVLLQTSQTSLHDGLDRLHRRHDDRGLLEERLAILDWLTPINYAMQQSGFINQRQKGTGQWLLDSVEFKAWVETEKQTLFCSGIPGAGKTILASIVVDELATRFGTDKSIGIAYVYCNFRRQDEQKAEELLANLLKQLAQGQPSLPECVKSLYNAYKDQRTRPPSDKISGTLQSVAAMYSRVLIIIDALDECSTSDNCRSIFLSEIFALQTMCGANIFATSRSIPEITAKFSLGMSVEIRASDDDVKRYLQGHMSQLPSFVERNQQLQEEIKIKISEAVDGMFLLAQIYLDSLEDKLTPKAMKRALEQFQKQSTASREDEKLEVLAQAYAQAMERINRQTQGRQDLAKKVLAWITCAKRPLTTSELQHALAVEVGEPELDEDNLPEVQDMVSVCAGLVTVDEDGASGVIRLVHYTTQEYLERTKSHWFPNAENDITQTCIAYLSFSEFESGFCQTDDEFEERLHSNNLYGYAARYWGRHAQSAWTLGEEVTDLLENQAKVDALSQALLAVGHRVHSNYSQSVPKRITGLHLAAYFNLEEVANALLERGSGPDLKDTYNRTPLLWAAEEGHEAVLEILLCKGAGANLKDGFGRTPLFWAARQGNETIVKMLLEKDVDPDQKDEDGESPLGAAAYRGHEAVVKLLLEKAVDTDASSRFEDTPLSWAAYQGHERVVKLLLENGADPNRKNFYYQAALGVAAKQGHETIVKLLLENGAYPDVIDFDNRTPLSYAAGNGYDTIVKLLLADYRVNPDSYDDGGMTPLSWAAQSGHDTIVQILLADKRVDPESKNQWDRTPLWLATANGHLEVVKLLLAKGVRLEAKGDEERTTVLSWASVQGHDNIVELFLKEGCDPSTTDKFGLTPLSFAAATGRKAVAKLLLPDGQTYPDSKDKWDGTPLLWAIVNGHTSISEFLVEKGAKMPLGGEWNLRPLLAAALDENKEAVELLFSDTAIDLLISCIGERDPGMLESLYQKHPHWRYRD</sequence>
<evidence type="ECO:0000313" key="8">
    <source>
        <dbReference type="Proteomes" id="UP001244011"/>
    </source>
</evidence>
<dbReference type="SUPFAM" id="SSF48403">
    <property type="entry name" value="Ankyrin repeat"/>
    <property type="match status" value="2"/>
</dbReference>
<dbReference type="PANTHER" id="PTHR24161">
    <property type="entry name" value="ANK_REP_REGION DOMAIN-CONTAINING PROTEIN-RELATED"/>
    <property type="match status" value="1"/>
</dbReference>
<dbReference type="PROSITE" id="PS50837">
    <property type="entry name" value="NACHT"/>
    <property type="match status" value="1"/>
</dbReference>
<gene>
    <name evidence="7" type="ORF">QBC33DRAFT_481443</name>
</gene>
<feature type="repeat" description="ANK" evidence="4">
    <location>
        <begin position="695"/>
        <end position="727"/>
    </location>
</feature>
<feature type="repeat" description="ANK" evidence="4">
    <location>
        <begin position="927"/>
        <end position="948"/>
    </location>
</feature>
<dbReference type="InterPro" id="IPR002110">
    <property type="entry name" value="Ankyrin_rpt"/>
</dbReference>
<dbReference type="InterPro" id="IPR027417">
    <property type="entry name" value="P-loop_NTPase"/>
</dbReference>
<dbReference type="PROSITE" id="PS50297">
    <property type="entry name" value="ANK_REP_REGION"/>
    <property type="match status" value="7"/>
</dbReference>
<evidence type="ECO:0000256" key="4">
    <source>
        <dbReference type="PROSITE-ProRule" id="PRU00023"/>
    </source>
</evidence>
<reference evidence="7" key="1">
    <citation type="submission" date="2023-06" db="EMBL/GenBank/DDBJ databases">
        <title>Genome-scale phylogeny and comparative genomics of the fungal order Sordariales.</title>
        <authorList>
            <consortium name="Lawrence Berkeley National Laboratory"/>
            <person name="Hensen N."/>
            <person name="Bonometti L."/>
            <person name="Westerberg I."/>
            <person name="Brannstrom I.O."/>
            <person name="Guillou S."/>
            <person name="Cros-Aarteil S."/>
            <person name="Calhoun S."/>
            <person name="Haridas S."/>
            <person name="Kuo A."/>
            <person name="Mondo S."/>
            <person name="Pangilinan J."/>
            <person name="Riley R."/>
            <person name="Labutti K."/>
            <person name="Andreopoulos B."/>
            <person name="Lipzen A."/>
            <person name="Chen C."/>
            <person name="Yanf M."/>
            <person name="Daum C."/>
            <person name="Ng V."/>
            <person name="Clum A."/>
            <person name="Steindorff A."/>
            <person name="Ohm R."/>
            <person name="Martin F."/>
            <person name="Silar P."/>
            <person name="Natvig D."/>
            <person name="Lalanne C."/>
            <person name="Gautier V."/>
            <person name="Ament-Velasquez S.L."/>
            <person name="Kruys A."/>
            <person name="Hutchinson M.I."/>
            <person name="Powell A.J."/>
            <person name="Barry K."/>
            <person name="Miller A.N."/>
            <person name="Grigoriev I.V."/>
            <person name="Debuchy R."/>
            <person name="Gladieux P."/>
            <person name="Thoren M.H."/>
            <person name="Johannesson H."/>
        </authorList>
    </citation>
    <scope>NUCLEOTIDE SEQUENCE</scope>
    <source>
        <strain evidence="7">8032-3</strain>
    </source>
</reference>
<feature type="repeat" description="ANK" evidence="4">
    <location>
        <begin position="995"/>
        <end position="1027"/>
    </location>
</feature>
<dbReference type="InterPro" id="IPR054471">
    <property type="entry name" value="GPIID_WHD"/>
</dbReference>
<dbReference type="SUPFAM" id="SSF52540">
    <property type="entry name" value="P-loop containing nucleoside triphosphate hydrolases"/>
    <property type="match status" value="1"/>
</dbReference>
<feature type="repeat" description="ANK" evidence="4">
    <location>
        <begin position="728"/>
        <end position="760"/>
    </location>
</feature>
<evidence type="ECO:0000313" key="7">
    <source>
        <dbReference type="EMBL" id="KAK1762458.1"/>
    </source>
</evidence>
<proteinExistence type="predicted"/>
<dbReference type="Gene3D" id="1.25.40.20">
    <property type="entry name" value="Ankyrin repeat-containing domain"/>
    <property type="match status" value="5"/>
</dbReference>
<evidence type="ECO:0000256" key="3">
    <source>
        <dbReference type="ARBA" id="ARBA00023043"/>
    </source>
</evidence>
<keyword evidence="3 4" id="KW-0040">ANK repeat</keyword>
<keyword evidence="5" id="KW-0175">Coiled coil</keyword>
<dbReference type="Pfam" id="PF12796">
    <property type="entry name" value="Ank_2"/>
    <property type="match status" value="3"/>
</dbReference>
<dbReference type="Gene3D" id="3.40.50.300">
    <property type="entry name" value="P-loop containing nucleotide triphosphate hydrolases"/>
    <property type="match status" value="1"/>
</dbReference>
<keyword evidence="8" id="KW-1185">Reference proteome</keyword>
<accession>A0AAJ0BQ75</accession>
<evidence type="ECO:0000259" key="6">
    <source>
        <dbReference type="PROSITE" id="PS50837"/>
    </source>
</evidence>